<gene>
    <name evidence="2" type="ORF">INT43_004452</name>
</gene>
<protein>
    <recommendedName>
        <fullName evidence="1">F-box domain-containing protein</fullName>
    </recommendedName>
</protein>
<accession>A0A8H7UCE8</accession>
<comment type="caution">
    <text evidence="2">The sequence shown here is derived from an EMBL/GenBank/DDBJ whole genome shotgun (WGS) entry which is preliminary data.</text>
</comment>
<dbReference type="OrthoDB" id="423607at2759"/>
<evidence type="ECO:0000313" key="2">
    <source>
        <dbReference type="EMBL" id="KAG2174429.1"/>
    </source>
</evidence>
<dbReference type="InterPro" id="IPR036047">
    <property type="entry name" value="F-box-like_dom_sf"/>
</dbReference>
<dbReference type="AlphaFoldDB" id="A0A8H7UCE8"/>
<sequence>MNDVGNFPHELLTKIFARLNNIDLVTCLYVNRNWSYVVSAYFLYRNLRLANTGSLNMCLDMLDQKAMTNRHSGQVQNRDYGSFVKSIDLSYDGSTMVLNKYSLKQLASHFHNLEVLKIRNSHDIRDDWVTEMLDVCPYVTQLNLSGCGFVTSRILEHPKYANMRLKLQSLNTIFCYQFLGRQSNIALPSLTDLRLQVMNQAGFEAVRKLVQSCANSLKSLAILWRYRRDIESIPISTNIDDILGESKKLQKLWLDCQTGEKVEIRQFPKTLTELHLYCLCSSQTVEAMQDLANLKRLFVNYTFVSQASLQSILQKNGNGLEALGYNEGSGRPLTRTCLLPCVHLRSLQTHLGMNLELAKVLVELYRDRLEHLTNKWEGHTYLPSAFKPINGLWELLTQVPWVKIKSLDIVNAVVTRETLRKLPDAFPNVEYLGFIISLEEDLSPEEWISYFSQFPYLKGIGLRQDLRLPFLVSDFWTGSYLRRYQSVYQDWSMNEQCVRNEVNPIRNPFDTWPQTMVLHDMASRRG</sequence>
<evidence type="ECO:0000313" key="3">
    <source>
        <dbReference type="Proteomes" id="UP000654370"/>
    </source>
</evidence>
<dbReference type="SUPFAM" id="SSF81383">
    <property type="entry name" value="F-box domain"/>
    <property type="match status" value="1"/>
</dbReference>
<dbReference type="InterPro" id="IPR001810">
    <property type="entry name" value="F-box_dom"/>
</dbReference>
<dbReference type="SUPFAM" id="SSF52047">
    <property type="entry name" value="RNI-like"/>
    <property type="match status" value="1"/>
</dbReference>
<dbReference type="Gene3D" id="3.80.10.10">
    <property type="entry name" value="Ribonuclease Inhibitor"/>
    <property type="match status" value="1"/>
</dbReference>
<dbReference type="SMART" id="SM00256">
    <property type="entry name" value="FBOX"/>
    <property type="match status" value="1"/>
</dbReference>
<name>A0A8H7UCE8_MORIS</name>
<evidence type="ECO:0000259" key="1">
    <source>
        <dbReference type="PROSITE" id="PS50181"/>
    </source>
</evidence>
<dbReference type="EMBL" id="JAEPQZ010000013">
    <property type="protein sequence ID" value="KAG2174429.1"/>
    <property type="molecule type" value="Genomic_DNA"/>
</dbReference>
<keyword evidence="3" id="KW-1185">Reference proteome</keyword>
<dbReference type="Proteomes" id="UP000654370">
    <property type="component" value="Unassembled WGS sequence"/>
</dbReference>
<reference evidence="2" key="1">
    <citation type="submission" date="2020-12" db="EMBL/GenBank/DDBJ databases">
        <title>Metabolic potential, ecology and presence of endohyphal bacteria is reflected in genomic diversity of Mucoromycotina.</title>
        <authorList>
            <person name="Muszewska A."/>
            <person name="Okrasinska A."/>
            <person name="Steczkiewicz K."/>
            <person name="Drgas O."/>
            <person name="Orlowska M."/>
            <person name="Perlinska-Lenart U."/>
            <person name="Aleksandrzak-Piekarczyk T."/>
            <person name="Szatraj K."/>
            <person name="Zielenkiewicz U."/>
            <person name="Pilsyk S."/>
            <person name="Malc E."/>
            <person name="Mieczkowski P."/>
            <person name="Kruszewska J.S."/>
            <person name="Biernat P."/>
            <person name="Pawlowska J."/>
        </authorList>
    </citation>
    <scope>NUCLEOTIDE SEQUENCE</scope>
    <source>
        <strain evidence="2">WA0000067209</strain>
    </source>
</reference>
<dbReference type="InterPro" id="IPR032675">
    <property type="entry name" value="LRR_dom_sf"/>
</dbReference>
<dbReference type="PROSITE" id="PS50181">
    <property type="entry name" value="FBOX"/>
    <property type="match status" value="1"/>
</dbReference>
<organism evidence="2 3">
    <name type="scientific">Mortierella isabellina</name>
    <name type="common">Filamentous fungus</name>
    <name type="synonym">Umbelopsis isabellina</name>
    <dbReference type="NCBI Taxonomy" id="91625"/>
    <lineage>
        <taxon>Eukaryota</taxon>
        <taxon>Fungi</taxon>
        <taxon>Fungi incertae sedis</taxon>
        <taxon>Mucoromycota</taxon>
        <taxon>Mucoromycotina</taxon>
        <taxon>Umbelopsidomycetes</taxon>
        <taxon>Umbelopsidales</taxon>
        <taxon>Umbelopsidaceae</taxon>
        <taxon>Umbelopsis</taxon>
    </lineage>
</organism>
<proteinExistence type="predicted"/>
<dbReference type="Pfam" id="PF12937">
    <property type="entry name" value="F-box-like"/>
    <property type="match status" value="1"/>
</dbReference>
<feature type="domain" description="F-box" evidence="1">
    <location>
        <begin position="1"/>
        <end position="47"/>
    </location>
</feature>
<dbReference type="Gene3D" id="1.20.1280.50">
    <property type="match status" value="1"/>
</dbReference>